<sequence length="98" mass="11113">MYGIITDIGPALQDLKKFFRGHVSELRTEVSRFINERLPLPKIGERFELDLPLGGHTVRITVEMKDEHGVPVAEVAAGVTRLEDFNNRKEEASRRQAV</sequence>
<dbReference type="Proteomes" id="UP000176413">
    <property type="component" value="Unassembled WGS sequence"/>
</dbReference>
<dbReference type="AlphaFoldDB" id="A0A1F6MBC2"/>
<evidence type="ECO:0000313" key="1">
    <source>
        <dbReference type="EMBL" id="OGH68957.1"/>
    </source>
</evidence>
<dbReference type="EMBL" id="MFQA01000023">
    <property type="protein sequence ID" value="OGH68957.1"/>
    <property type="molecule type" value="Genomic_DNA"/>
</dbReference>
<proteinExistence type="predicted"/>
<reference evidence="1 2" key="1">
    <citation type="journal article" date="2016" name="Nat. Commun.">
        <title>Thousands of microbial genomes shed light on interconnected biogeochemical processes in an aquifer system.</title>
        <authorList>
            <person name="Anantharaman K."/>
            <person name="Brown C.T."/>
            <person name="Hug L.A."/>
            <person name="Sharon I."/>
            <person name="Castelle C.J."/>
            <person name="Probst A.J."/>
            <person name="Thomas B.C."/>
            <person name="Singh A."/>
            <person name="Wilkins M.J."/>
            <person name="Karaoz U."/>
            <person name="Brodie E.L."/>
            <person name="Williams K.H."/>
            <person name="Hubbard S.S."/>
            <person name="Banfield J.F."/>
        </authorList>
    </citation>
    <scope>NUCLEOTIDE SEQUENCE [LARGE SCALE GENOMIC DNA]</scope>
</reference>
<gene>
    <name evidence="1" type="ORF">A3D53_01390</name>
</gene>
<protein>
    <submittedName>
        <fullName evidence="1">Uncharacterized protein</fullName>
    </submittedName>
</protein>
<organism evidence="1 2">
    <name type="scientific">Candidatus Magasanikbacteria bacterium RIFCSPHIGHO2_02_FULL_45_10</name>
    <dbReference type="NCBI Taxonomy" id="1798679"/>
    <lineage>
        <taxon>Bacteria</taxon>
        <taxon>Candidatus Magasanikiibacteriota</taxon>
    </lineage>
</organism>
<comment type="caution">
    <text evidence="1">The sequence shown here is derived from an EMBL/GenBank/DDBJ whole genome shotgun (WGS) entry which is preliminary data.</text>
</comment>
<accession>A0A1F6MBC2</accession>
<name>A0A1F6MBC2_9BACT</name>
<evidence type="ECO:0000313" key="2">
    <source>
        <dbReference type="Proteomes" id="UP000176413"/>
    </source>
</evidence>